<keyword evidence="3" id="KW-1185">Reference proteome</keyword>
<sequence length="85" mass="9105">MAAYIPLLATTNSFSSLTDSPAVLLNQCPASDCAPLRSLCACFQTRPRTNLLHSDPGITPQSHTQSLSSGRLNWQTHPLSETPPA</sequence>
<protein>
    <submittedName>
        <fullName evidence="2">Uncharacterized protein</fullName>
    </submittedName>
</protein>
<feature type="compositionally biased region" description="Polar residues" evidence="1">
    <location>
        <begin position="59"/>
        <end position="79"/>
    </location>
</feature>
<accession>A0A9D3SZG4</accession>
<feature type="region of interest" description="Disordered" evidence="1">
    <location>
        <begin position="52"/>
        <end position="85"/>
    </location>
</feature>
<evidence type="ECO:0000256" key="1">
    <source>
        <dbReference type="SAM" id="MobiDB-lite"/>
    </source>
</evidence>
<dbReference type="AlphaFoldDB" id="A0A9D3SZG4"/>
<gene>
    <name evidence="2" type="ORF">MATL_G00262810</name>
</gene>
<organism evidence="2 3">
    <name type="scientific">Megalops atlanticus</name>
    <name type="common">Tarpon</name>
    <name type="synonym">Clupea gigantea</name>
    <dbReference type="NCBI Taxonomy" id="7932"/>
    <lineage>
        <taxon>Eukaryota</taxon>
        <taxon>Metazoa</taxon>
        <taxon>Chordata</taxon>
        <taxon>Craniata</taxon>
        <taxon>Vertebrata</taxon>
        <taxon>Euteleostomi</taxon>
        <taxon>Actinopterygii</taxon>
        <taxon>Neopterygii</taxon>
        <taxon>Teleostei</taxon>
        <taxon>Elopiformes</taxon>
        <taxon>Megalopidae</taxon>
        <taxon>Megalops</taxon>
    </lineage>
</organism>
<proteinExistence type="predicted"/>
<reference evidence="2" key="1">
    <citation type="submission" date="2021-01" db="EMBL/GenBank/DDBJ databases">
        <authorList>
            <person name="Zahm M."/>
            <person name="Roques C."/>
            <person name="Cabau C."/>
            <person name="Klopp C."/>
            <person name="Donnadieu C."/>
            <person name="Jouanno E."/>
            <person name="Lampietro C."/>
            <person name="Louis A."/>
            <person name="Herpin A."/>
            <person name="Echchiki A."/>
            <person name="Berthelot C."/>
            <person name="Parey E."/>
            <person name="Roest-Crollius H."/>
            <person name="Braasch I."/>
            <person name="Postlethwait J."/>
            <person name="Bobe J."/>
            <person name="Montfort J."/>
            <person name="Bouchez O."/>
            <person name="Begum T."/>
            <person name="Mejri S."/>
            <person name="Adams A."/>
            <person name="Chen W.-J."/>
            <person name="Guiguen Y."/>
        </authorList>
    </citation>
    <scope>NUCLEOTIDE SEQUENCE</scope>
    <source>
        <strain evidence="2">YG-15Mar2019-1</strain>
        <tissue evidence="2">Brain</tissue>
    </source>
</reference>
<name>A0A9D3SZG4_MEGAT</name>
<dbReference type="EMBL" id="JAFDVH010000025">
    <property type="protein sequence ID" value="KAG7454723.1"/>
    <property type="molecule type" value="Genomic_DNA"/>
</dbReference>
<evidence type="ECO:0000313" key="2">
    <source>
        <dbReference type="EMBL" id="KAG7454723.1"/>
    </source>
</evidence>
<comment type="caution">
    <text evidence="2">The sequence shown here is derived from an EMBL/GenBank/DDBJ whole genome shotgun (WGS) entry which is preliminary data.</text>
</comment>
<evidence type="ECO:0000313" key="3">
    <source>
        <dbReference type="Proteomes" id="UP001046870"/>
    </source>
</evidence>
<dbReference type="Proteomes" id="UP001046870">
    <property type="component" value="Chromosome 25"/>
</dbReference>